<keyword evidence="3" id="KW-1185">Reference proteome</keyword>
<evidence type="ECO:0000259" key="1">
    <source>
        <dbReference type="Pfam" id="PF19631"/>
    </source>
</evidence>
<accession>A0ABP8ULA0</accession>
<gene>
    <name evidence="2" type="ORF">GCM10023196_067380</name>
</gene>
<evidence type="ECO:0000313" key="2">
    <source>
        <dbReference type="EMBL" id="GAA4632737.1"/>
    </source>
</evidence>
<dbReference type="InterPro" id="IPR045608">
    <property type="entry name" value="Trypco2"/>
</dbReference>
<dbReference type="RefSeq" id="WP_345435738.1">
    <property type="nucleotide sequence ID" value="NZ_BAABHK010000011.1"/>
</dbReference>
<dbReference type="Proteomes" id="UP001501442">
    <property type="component" value="Unassembled WGS sequence"/>
</dbReference>
<comment type="caution">
    <text evidence="2">The sequence shown here is derived from an EMBL/GenBank/DDBJ whole genome shotgun (WGS) entry which is preliminary data.</text>
</comment>
<sequence length="109" mass="12164">MSEAQSFDEESGLPLAEAVRQLRAELLAATEEGQAEGLKFTVESIDLELNLVLDTRNKYDGRLGLWKVSAGGGRERGRQETHRMILKLKPQHTDRGEITEVSIKGHGEY</sequence>
<organism evidence="2 3">
    <name type="scientific">Actinoallomurus vinaceus</name>
    <dbReference type="NCBI Taxonomy" id="1080074"/>
    <lineage>
        <taxon>Bacteria</taxon>
        <taxon>Bacillati</taxon>
        <taxon>Actinomycetota</taxon>
        <taxon>Actinomycetes</taxon>
        <taxon>Streptosporangiales</taxon>
        <taxon>Thermomonosporaceae</taxon>
        <taxon>Actinoallomurus</taxon>
    </lineage>
</organism>
<evidence type="ECO:0000313" key="3">
    <source>
        <dbReference type="Proteomes" id="UP001501442"/>
    </source>
</evidence>
<feature type="domain" description="Trypsin-co-occurring" evidence="1">
    <location>
        <begin position="14"/>
        <end position="90"/>
    </location>
</feature>
<dbReference type="EMBL" id="BAABHK010000011">
    <property type="protein sequence ID" value="GAA4632737.1"/>
    <property type="molecule type" value="Genomic_DNA"/>
</dbReference>
<protein>
    <recommendedName>
        <fullName evidence="1">Trypsin-co-occurring domain-containing protein</fullName>
    </recommendedName>
</protein>
<name>A0ABP8ULA0_9ACTN</name>
<dbReference type="Pfam" id="PF19631">
    <property type="entry name" value="Trypco2"/>
    <property type="match status" value="1"/>
</dbReference>
<reference evidence="3" key="1">
    <citation type="journal article" date="2019" name="Int. J. Syst. Evol. Microbiol.">
        <title>The Global Catalogue of Microorganisms (GCM) 10K type strain sequencing project: providing services to taxonomists for standard genome sequencing and annotation.</title>
        <authorList>
            <consortium name="The Broad Institute Genomics Platform"/>
            <consortium name="The Broad Institute Genome Sequencing Center for Infectious Disease"/>
            <person name="Wu L."/>
            <person name="Ma J."/>
        </authorList>
    </citation>
    <scope>NUCLEOTIDE SEQUENCE [LARGE SCALE GENOMIC DNA]</scope>
    <source>
        <strain evidence="3">JCM 17939</strain>
    </source>
</reference>
<proteinExistence type="predicted"/>